<dbReference type="InterPro" id="IPR051279">
    <property type="entry name" value="PP1-Reg/Actin-Interact_Protein"/>
</dbReference>
<keyword evidence="2" id="KW-1185">Reference proteome</keyword>
<dbReference type="Pfam" id="PF13516">
    <property type="entry name" value="LRR_6"/>
    <property type="match status" value="2"/>
</dbReference>
<organism evidence="1 2">
    <name type="scientific">Eptatretus burgeri</name>
    <name type="common">Inshore hagfish</name>
    <dbReference type="NCBI Taxonomy" id="7764"/>
    <lineage>
        <taxon>Eukaryota</taxon>
        <taxon>Metazoa</taxon>
        <taxon>Chordata</taxon>
        <taxon>Craniata</taxon>
        <taxon>Vertebrata</taxon>
        <taxon>Cyclostomata</taxon>
        <taxon>Myxini</taxon>
        <taxon>Myxiniformes</taxon>
        <taxon>Myxinidae</taxon>
        <taxon>Eptatretinae</taxon>
        <taxon>Eptatretus</taxon>
    </lineage>
</organism>
<dbReference type="InterPro" id="IPR001611">
    <property type="entry name" value="Leu-rich_rpt"/>
</dbReference>
<dbReference type="Ensembl" id="ENSEBUT00000004245.1">
    <property type="protein sequence ID" value="ENSEBUP00000003849.1"/>
    <property type="gene ID" value="ENSEBUG00000002759.1"/>
</dbReference>
<sequence length="120" mass="13395">MEGLKPQTKLRTLWLGYCNLSTKSGPILRGLKNINNLEDLNLSSNPIGDDGLEGLTEGLKSKTKLRTLGLRECNLSTKSGPMLRDLNNNIKLEVLDVSDNDPSLHDLTTDWKCFKSRILK</sequence>
<dbReference type="PANTHER" id="PTHR24112">
    <property type="entry name" value="LEUCINE-RICH REPEAT, ISOFORM F-RELATED"/>
    <property type="match status" value="1"/>
</dbReference>
<dbReference type="SUPFAM" id="SSF52047">
    <property type="entry name" value="RNI-like"/>
    <property type="match status" value="1"/>
</dbReference>
<protein>
    <submittedName>
        <fullName evidence="1">Uncharacterized protein</fullName>
    </submittedName>
</protein>
<accession>A0A8C4NAH1</accession>
<dbReference type="InterPro" id="IPR032675">
    <property type="entry name" value="LRR_dom_sf"/>
</dbReference>
<dbReference type="SMART" id="SM00368">
    <property type="entry name" value="LRR_RI"/>
    <property type="match status" value="3"/>
</dbReference>
<dbReference type="Proteomes" id="UP000694388">
    <property type="component" value="Unplaced"/>
</dbReference>
<dbReference type="Pfam" id="PF00560">
    <property type="entry name" value="LRR_1"/>
    <property type="match status" value="1"/>
</dbReference>
<name>A0A8C4NAH1_EPTBU</name>
<reference evidence="1" key="2">
    <citation type="submission" date="2025-09" db="UniProtKB">
        <authorList>
            <consortium name="Ensembl"/>
        </authorList>
    </citation>
    <scope>IDENTIFICATION</scope>
</reference>
<evidence type="ECO:0000313" key="1">
    <source>
        <dbReference type="Ensembl" id="ENSEBUP00000003849.1"/>
    </source>
</evidence>
<dbReference type="GeneTree" id="ENSGT00930000152726"/>
<reference evidence="1" key="1">
    <citation type="submission" date="2025-08" db="UniProtKB">
        <authorList>
            <consortium name="Ensembl"/>
        </authorList>
    </citation>
    <scope>IDENTIFICATION</scope>
</reference>
<proteinExistence type="predicted"/>
<dbReference type="AlphaFoldDB" id="A0A8C4NAH1"/>
<dbReference type="Gene3D" id="3.80.10.10">
    <property type="entry name" value="Ribonuclease Inhibitor"/>
    <property type="match status" value="1"/>
</dbReference>
<evidence type="ECO:0000313" key="2">
    <source>
        <dbReference type="Proteomes" id="UP000694388"/>
    </source>
</evidence>
<dbReference type="PROSITE" id="PS51450">
    <property type="entry name" value="LRR"/>
    <property type="match status" value="1"/>
</dbReference>